<dbReference type="PANTHER" id="PTHR45641">
    <property type="entry name" value="TETRATRICOPEPTIDE REPEAT PROTEIN (AFU_ORTHOLOGUE AFUA_6G03870)"/>
    <property type="match status" value="1"/>
</dbReference>
<dbReference type="InterPro" id="IPR019734">
    <property type="entry name" value="TPR_rpt"/>
</dbReference>
<keyword evidence="2 3" id="KW-0802">TPR repeat</keyword>
<evidence type="ECO:0000313" key="4">
    <source>
        <dbReference type="EMBL" id="CAB9528251.1"/>
    </source>
</evidence>
<comment type="caution">
    <text evidence="4">The sequence shown here is derived from an EMBL/GenBank/DDBJ whole genome shotgun (WGS) entry which is preliminary data.</text>
</comment>
<dbReference type="EMBL" id="CAICTM010002179">
    <property type="protein sequence ID" value="CAB9528251.1"/>
    <property type="molecule type" value="Genomic_DNA"/>
</dbReference>
<dbReference type="InterPro" id="IPR011990">
    <property type="entry name" value="TPR-like_helical_dom_sf"/>
</dbReference>
<feature type="repeat" description="TPR" evidence="3">
    <location>
        <begin position="876"/>
        <end position="909"/>
    </location>
</feature>
<sequence length="943" mass="105143">MQGSERSSCSSLLDPGIGLLCWEGHDLVATSQSSHHHQVIPSSTSQDCEKPYFICDVCNGTGSSWCCEPCDFDICSACEVRQSQFSSHLRKVQECLERGEKLLAAASTSHSSCSNRQQAMEQFRACIQTLDSNDIRPHNHTEFCANKRLALAEHLYALERRQDAQMQQEIALEIYENKYGQDHLKCQQVRAQIVAALEQVNLVDVHFTNGNRLFYETQGYDQALEEYKASLRLCEQQNRQQAAIVVAQRHCCIARTLYQLKQYDHAVEACQLAVAVLNVLPAEQQDPNAQRQVQKLHESLLHLQTYNNNHLHKTEEDARQASSGGGRDTNLLGVSVSFLRTTFLAQVIAAGFTEHSRINELEDLDRKVGMGVIRQMGANQVSPADGEMGASFVHCLRGNDVGRANYMLSYSWSYSVGDIIRTLDQFCKQKDRDPNHTYIWLCCLCVNQHRVAEQAENRKTGLPVLGKVDFFAEFGERVTSIGHVIAMMTPWDQPLYLGRVWCLYEFHQALQCKCQLSVAMPPTQIEKLKRDLLGQDSRGISMLYEALGNTRVQDAKASVESDRLAILGIIQVSPGYTALNHRVNEFLRTWVKGAITEVVDSQTDTNDSAYAKFCTQIGHLWMEHGELKEALRQFRIALAITVSVGGSREAAAACHNDMGKVLVLLGKEDDALRDHHRALSIYQDLFGLNHVLTASCHSLIGVALCHKCHFDKALDAHRQTLSVFEEKLGEFHEKTAETHDNIGEVFRHQGNYDAATKSHEKALSIRKGVLGPDHVLTAASHGNVGLALMLKIVEDPLLCDGGDRESYYSKACEHHERALAIYESALGSNHVDYAKSLSRMGSLQSCMGNFEAAKEMIESALSIQESVLGARHVDTAESYFKLGSAYYNAGDLAASQREFHRAHAIYVSTLGTWHQQTTTCRHYCEMVAKAGSLAKTSKSLGGK</sequence>
<name>A0A9N8HWC7_9STRA</name>
<evidence type="ECO:0000256" key="1">
    <source>
        <dbReference type="ARBA" id="ARBA00022737"/>
    </source>
</evidence>
<reference evidence="4" key="1">
    <citation type="submission" date="2020-06" db="EMBL/GenBank/DDBJ databases">
        <authorList>
            <consortium name="Plant Systems Biology data submission"/>
        </authorList>
    </citation>
    <scope>NUCLEOTIDE SEQUENCE</scope>
    <source>
        <strain evidence="4">D6</strain>
    </source>
</reference>
<evidence type="ECO:0000313" key="5">
    <source>
        <dbReference type="Proteomes" id="UP001153069"/>
    </source>
</evidence>
<dbReference type="Pfam" id="PF13424">
    <property type="entry name" value="TPR_12"/>
    <property type="match status" value="3"/>
</dbReference>
<keyword evidence="1" id="KW-0677">Repeat</keyword>
<keyword evidence="5" id="KW-1185">Reference proteome</keyword>
<accession>A0A9N8HWC7</accession>
<dbReference type="AlphaFoldDB" id="A0A9N8HWC7"/>
<dbReference type="SMART" id="SM00028">
    <property type="entry name" value="TPR"/>
    <property type="match status" value="7"/>
</dbReference>
<evidence type="ECO:0000256" key="3">
    <source>
        <dbReference type="PROSITE-ProRule" id="PRU00339"/>
    </source>
</evidence>
<gene>
    <name evidence="4" type="ORF">SEMRO_2181_G317990.1</name>
</gene>
<dbReference type="Gene3D" id="1.25.40.10">
    <property type="entry name" value="Tetratricopeptide repeat domain"/>
    <property type="match status" value="4"/>
</dbReference>
<evidence type="ECO:0000256" key="2">
    <source>
        <dbReference type="ARBA" id="ARBA00022803"/>
    </source>
</evidence>
<dbReference type="Proteomes" id="UP001153069">
    <property type="component" value="Unassembled WGS sequence"/>
</dbReference>
<feature type="repeat" description="TPR" evidence="3">
    <location>
        <begin position="736"/>
        <end position="769"/>
    </location>
</feature>
<dbReference type="PROSITE" id="PS50005">
    <property type="entry name" value="TPR"/>
    <property type="match status" value="2"/>
</dbReference>
<dbReference type="PANTHER" id="PTHR45641:SF19">
    <property type="entry name" value="NEPHROCYSTIN-3"/>
    <property type="match status" value="1"/>
</dbReference>
<protein>
    <submittedName>
        <fullName evidence="4">Kinesin light chain</fullName>
    </submittedName>
</protein>
<dbReference type="SUPFAM" id="SSF48452">
    <property type="entry name" value="TPR-like"/>
    <property type="match status" value="3"/>
</dbReference>
<organism evidence="4 5">
    <name type="scientific">Seminavis robusta</name>
    <dbReference type="NCBI Taxonomy" id="568900"/>
    <lineage>
        <taxon>Eukaryota</taxon>
        <taxon>Sar</taxon>
        <taxon>Stramenopiles</taxon>
        <taxon>Ochrophyta</taxon>
        <taxon>Bacillariophyta</taxon>
        <taxon>Bacillariophyceae</taxon>
        <taxon>Bacillariophycidae</taxon>
        <taxon>Naviculales</taxon>
        <taxon>Naviculaceae</taxon>
        <taxon>Seminavis</taxon>
    </lineage>
</organism>
<proteinExistence type="predicted"/>
<dbReference type="OrthoDB" id="626167at2759"/>